<proteinExistence type="inferred from homology"/>
<feature type="DNA-binding region" description="OmpR/PhoB-type" evidence="3">
    <location>
        <begin position="468"/>
        <end position="576"/>
    </location>
</feature>
<accession>A0ABU5J6V6</accession>
<dbReference type="Gene3D" id="1.10.10.10">
    <property type="entry name" value="Winged helix-like DNA-binding domain superfamily/Winged helix DNA-binding domain"/>
    <property type="match status" value="1"/>
</dbReference>
<feature type="domain" description="OmpR/PhoB-type" evidence="5">
    <location>
        <begin position="468"/>
        <end position="576"/>
    </location>
</feature>
<feature type="region of interest" description="Disordered" evidence="4">
    <location>
        <begin position="1"/>
        <end position="46"/>
    </location>
</feature>
<evidence type="ECO:0000256" key="3">
    <source>
        <dbReference type="PROSITE-ProRule" id="PRU01091"/>
    </source>
</evidence>
<feature type="compositionally biased region" description="Polar residues" evidence="4">
    <location>
        <begin position="753"/>
        <end position="767"/>
    </location>
</feature>
<comment type="caution">
    <text evidence="6">The sequence shown here is derived from an EMBL/GenBank/DDBJ whole genome shotgun (WGS) entry which is preliminary data.</text>
</comment>
<dbReference type="Pfam" id="PF00486">
    <property type="entry name" value="Trans_reg_C"/>
    <property type="match status" value="1"/>
</dbReference>
<dbReference type="SMART" id="SM01043">
    <property type="entry name" value="BTAD"/>
    <property type="match status" value="1"/>
</dbReference>
<dbReference type="Gene3D" id="1.25.40.10">
    <property type="entry name" value="Tetratricopeptide repeat domain"/>
    <property type="match status" value="2"/>
</dbReference>
<evidence type="ECO:0000313" key="6">
    <source>
        <dbReference type="EMBL" id="MDZ5488264.1"/>
    </source>
</evidence>
<keyword evidence="2 3" id="KW-0238">DNA-binding</keyword>
<dbReference type="SUPFAM" id="SSF46894">
    <property type="entry name" value="C-terminal effector domain of the bipartite response regulators"/>
    <property type="match status" value="1"/>
</dbReference>
<reference evidence="6 7" key="1">
    <citation type="submission" date="2023-12" db="EMBL/GenBank/DDBJ databases">
        <title>Micromonospora sp. nov., isolated from Atacama Desert.</title>
        <authorList>
            <person name="Carro L."/>
            <person name="Golinska P."/>
            <person name="Klenk H.-P."/>
            <person name="Goodfellow M."/>
        </authorList>
    </citation>
    <scope>NUCLEOTIDE SEQUENCE [LARGE SCALE GENOMIC DNA]</scope>
    <source>
        <strain evidence="6 7">4G53</strain>
    </source>
</reference>
<evidence type="ECO:0000256" key="1">
    <source>
        <dbReference type="ARBA" id="ARBA00005820"/>
    </source>
</evidence>
<gene>
    <name evidence="6" type="ORF">U2F25_02065</name>
</gene>
<evidence type="ECO:0000256" key="2">
    <source>
        <dbReference type="ARBA" id="ARBA00023125"/>
    </source>
</evidence>
<sequence>MSGDNVNHAWRPSTPARDGGKDEATAQRSRQVWTPGGDDPGADLRRHAGAGDRVAAHLWLVTQPDLLTTTPGSDDAPLADTWRAALRHHLAGEPDEAADRLACAPIGATGPHAVQIHCFAAVHHLVVGDADRAAGVTEEAVRVAHGCGDPAAEQAAARLSVLVAAASGDETVARGRPELAEGLRRTDGGLFRLMIHLDLADDLLCNGDATDALRHAEAAVRLAEVTGDTGYEPYALTLGAAAKCQLGRLEDGLADGAAGQRLRELTGVPHDEAFSLAVLGMVHRRRREPRQARQALESALAALDDGPRRPPLRAWILAELARVRAADDLDAARDLAERAVTVAREPDRPYALLARGWVALLRGDTARAHHDAAEARTGATVGRRRAALVQALQLTVLAAADPRAAAGLLDDAAALCQELGDRAEEATVRLIAARLQGRQARRGAEGAEQKLRRCGVRLDPGVADGLTAITLRVPAVVIHTLGDFRVFRAGAVVPYGEWQSKKARDLLKILVAHRGRAVPRPRLMELLWPDESPSRTANRLSVLLSTLRRVLGTRQRTSGHGPVLADRGSVAIDLDVVDVDVEAFLTAAEEAQAAQRTGHPDAPRLLTRADELYGGDFLADDPYEDWAQSLREEAQVAHTSVLRALAQHAPDTDQKLVYLMRLVHRDPYDEDAHLELVQVLRAAGRHGEAQRRYRAYAERMRELGITPAGGPVPATVNPVARPGGSAGGLRPDRSAGLGPRSALRRAPTDLPRTWSTELGPTHRQTAIPSPRTGGVVGRSLIDHPA</sequence>
<feature type="region of interest" description="Disordered" evidence="4">
    <location>
        <begin position="707"/>
        <end position="785"/>
    </location>
</feature>
<dbReference type="InterPro" id="IPR011990">
    <property type="entry name" value="TPR-like_helical_dom_sf"/>
</dbReference>
<dbReference type="PROSITE" id="PS51755">
    <property type="entry name" value="OMPR_PHOB"/>
    <property type="match status" value="1"/>
</dbReference>
<keyword evidence="7" id="KW-1185">Reference proteome</keyword>
<protein>
    <submittedName>
        <fullName evidence="6">BTAD domain-containing putative transcriptional regulator</fullName>
    </submittedName>
</protein>
<dbReference type="InterPro" id="IPR036388">
    <property type="entry name" value="WH-like_DNA-bd_sf"/>
</dbReference>
<comment type="similarity">
    <text evidence="1">Belongs to the AfsR/DnrI/RedD regulatory family.</text>
</comment>
<dbReference type="SMART" id="SM00862">
    <property type="entry name" value="Trans_reg_C"/>
    <property type="match status" value="1"/>
</dbReference>
<dbReference type="Pfam" id="PF03704">
    <property type="entry name" value="BTAD"/>
    <property type="match status" value="1"/>
</dbReference>
<evidence type="ECO:0000256" key="4">
    <source>
        <dbReference type="SAM" id="MobiDB-lite"/>
    </source>
</evidence>
<name>A0ABU5J6V6_9ACTN</name>
<dbReference type="EMBL" id="JAXOTQ010000002">
    <property type="protein sequence ID" value="MDZ5488264.1"/>
    <property type="molecule type" value="Genomic_DNA"/>
</dbReference>
<dbReference type="RefSeq" id="WP_322438920.1">
    <property type="nucleotide sequence ID" value="NZ_JAXOTQ010000002.1"/>
</dbReference>
<dbReference type="PANTHER" id="PTHR35807">
    <property type="entry name" value="TRANSCRIPTIONAL REGULATOR REDD-RELATED"/>
    <property type="match status" value="1"/>
</dbReference>
<organism evidence="6 7">
    <name type="scientific">Micromonospora sicca</name>
    <dbReference type="NCBI Taxonomy" id="2202420"/>
    <lineage>
        <taxon>Bacteria</taxon>
        <taxon>Bacillati</taxon>
        <taxon>Actinomycetota</taxon>
        <taxon>Actinomycetes</taxon>
        <taxon>Micromonosporales</taxon>
        <taxon>Micromonosporaceae</taxon>
        <taxon>Micromonospora</taxon>
    </lineage>
</organism>
<dbReference type="InterPro" id="IPR051677">
    <property type="entry name" value="AfsR-DnrI-RedD_regulator"/>
</dbReference>
<dbReference type="SUPFAM" id="SSF48452">
    <property type="entry name" value="TPR-like"/>
    <property type="match status" value="2"/>
</dbReference>
<evidence type="ECO:0000259" key="5">
    <source>
        <dbReference type="PROSITE" id="PS51755"/>
    </source>
</evidence>
<dbReference type="Proteomes" id="UP001290101">
    <property type="component" value="Unassembled WGS sequence"/>
</dbReference>
<dbReference type="InterPro" id="IPR016032">
    <property type="entry name" value="Sig_transdc_resp-reg_C-effctor"/>
</dbReference>
<evidence type="ECO:0000313" key="7">
    <source>
        <dbReference type="Proteomes" id="UP001290101"/>
    </source>
</evidence>
<dbReference type="InterPro" id="IPR005158">
    <property type="entry name" value="BTAD"/>
</dbReference>
<dbReference type="InterPro" id="IPR001867">
    <property type="entry name" value="OmpR/PhoB-type_DNA-bd"/>
</dbReference>